<protein>
    <submittedName>
        <fullName evidence="1">Uncharacterized protein</fullName>
    </submittedName>
</protein>
<keyword evidence="2" id="KW-1185">Reference proteome</keyword>
<accession>A0A835MRP0</accession>
<evidence type="ECO:0000313" key="2">
    <source>
        <dbReference type="Proteomes" id="UP000657918"/>
    </source>
</evidence>
<sequence length="158" mass="17358">MGKDLLNRLSLGCALIYFNPTRLWMRPLGFFMLEKGDPLCGVVEPGKSSVGKSCSDGGGLEEEAIRINGRSSVCDLGGLESMSGIRFLLPFICSTVKRLSALRAGVGEEKWRLAESTRPLWRAAGRSIGVLWVCRAALAVNLRRGHLRRWPSVERQVG</sequence>
<comment type="caution">
    <text evidence="1">The sequence shown here is derived from an EMBL/GenBank/DDBJ whole genome shotgun (WGS) entry which is preliminary data.</text>
</comment>
<dbReference type="EMBL" id="JADGMS010000009">
    <property type="protein sequence ID" value="KAF9675185.1"/>
    <property type="molecule type" value="Genomic_DNA"/>
</dbReference>
<name>A0A835MRP0_9ROSI</name>
<proteinExistence type="predicted"/>
<reference evidence="1 2" key="1">
    <citation type="submission" date="2020-10" db="EMBL/GenBank/DDBJ databases">
        <title>Plant Genome Project.</title>
        <authorList>
            <person name="Zhang R.-G."/>
        </authorList>
    </citation>
    <scope>NUCLEOTIDE SEQUENCE [LARGE SCALE GENOMIC DNA]</scope>
    <source>
        <strain evidence="1">FAFU-HL-1</strain>
        <tissue evidence="1">Leaf</tissue>
    </source>
</reference>
<gene>
    <name evidence="1" type="ORF">SADUNF_Sadunf09G0005900</name>
</gene>
<evidence type="ECO:0000313" key="1">
    <source>
        <dbReference type="EMBL" id="KAF9675185.1"/>
    </source>
</evidence>
<organism evidence="1 2">
    <name type="scientific">Salix dunnii</name>
    <dbReference type="NCBI Taxonomy" id="1413687"/>
    <lineage>
        <taxon>Eukaryota</taxon>
        <taxon>Viridiplantae</taxon>
        <taxon>Streptophyta</taxon>
        <taxon>Embryophyta</taxon>
        <taxon>Tracheophyta</taxon>
        <taxon>Spermatophyta</taxon>
        <taxon>Magnoliopsida</taxon>
        <taxon>eudicotyledons</taxon>
        <taxon>Gunneridae</taxon>
        <taxon>Pentapetalae</taxon>
        <taxon>rosids</taxon>
        <taxon>fabids</taxon>
        <taxon>Malpighiales</taxon>
        <taxon>Salicaceae</taxon>
        <taxon>Saliceae</taxon>
        <taxon>Salix</taxon>
    </lineage>
</organism>
<dbReference type="AlphaFoldDB" id="A0A835MRP0"/>
<dbReference type="Proteomes" id="UP000657918">
    <property type="component" value="Unassembled WGS sequence"/>
</dbReference>